<protein>
    <submittedName>
        <fullName evidence="2">Uncharacterized protein</fullName>
    </submittedName>
</protein>
<name>A0AC35U8F3_9BILA</name>
<sequence length="226" mass="25298">MHYYGNVSQEDYSNYQSEPANNYIPVPTPYMPLQTNQNGAVRNYPTNYYYSGNNASTGESTQQVSAVPSQQLPMQSSSPTRLSQHVKSNDYYPFNGSSQYASNDLRSYVSLESCQQDKPCTCSLPDHQYQAKCQKHSNLKSSVYQNTPRTVVDEVDNKAAATILQVTPSKDLRTTQKQLSEGKKSYDSTPSFDESGVRSVSIRTVHFMLDKILEEEGLSGHSTNKT</sequence>
<accession>A0AC35U8F3</accession>
<dbReference type="Proteomes" id="UP000095286">
    <property type="component" value="Unplaced"/>
</dbReference>
<evidence type="ECO:0000313" key="1">
    <source>
        <dbReference type="Proteomes" id="UP000095286"/>
    </source>
</evidence>
<organism evidence="1 2">
    <name type="scientific">Rhabditophanes sp. KR3021</name>
    <dbReference type="NCBI Taxonomy" id="114890"/>
    <lineage>
        <taxon>Eukaryota</taxon>
        <taxon>Metazoa</taxon>
        <taxon>Ecdysozoa</taxon>
        <taxon>Nematoda</taxon>
        <taxon>Chromadorea</taxon>
        <taxon>Rhabditida</taxon>
        <taxon>Tylenchina</taxon>
        <taxon>Panagrolaimomorpha</taxon>
        <taxon>Strongyloidoidea</taxon>
        <taxon>Alloionematidae</taxon>
        <taxon>Rhabditophanes</taxon>
    </lineage>
</organism>
<evidence type="ECO:0000313" key="2">
    <source>
        <dbReference type="WBParaSite" id="RSKR_0000860800.1"/>
    </source>
</evidence>
<proteinExistence type="predicted"/>
<dbReference type="WBParaSite" id="RSKR_0000860800.1">
    <property type="protein sequence ID" value="RSKR_0000860800.1"/>
    <property type="gene ID" value="RSKR_0000860800"/>
</dbReference>
<reference evidence="2" key="1">
    <citation type="submission" date="2016-11" db="UniProtKB">
        <authorList>
            <consortium name="WormBaseParasite"/>
        </authorList>
    </citation>
    <scope>IDENTIFICATION</scope>
    <source>
        <strain evidence="2">KR3021</strain>
    </source>
</reference>